<evidence type="ECO:0000313" key="1">
    <source>
        <dbReference type="EMBL" id="KAE8306869.1"/>
    </source>
</evidence>
<dbReference type="Proteomes" id="UP000325433">
    <property type="component" value="Unassembled WGS sequence"/>
</dbReference>
<dbReference type="AlphaFoldDB" id="A0A5N6VFD3"/>
<accession>A0A5N6VFD3</accession>
<name>A0A5N6VFD3_9EURO</name>
<dbReference type="EMBL" id="ML738427">
    <property type="protein sequence ID" value="KAE8306869.1"/>
    <property type="molecule type" value="Genomic_DNA"/>
</dbReference>
<protein>
    <submittedName>
        <fullName evidence="1">Uncharacterized protein</fullName>
    </submittedName>
</protein>
<gene>
    <name evidence="1" type="ORF">BDV41DRAFT_556911</name>
</gene>
<reference evidence="2" key="1">
    <citation type="submission" date="2019-04" db="EMBL/GenBank/DDBJ databases">
        <title>Friends and foes A comparative genomics studyof 23 Aspergillus species from section Flavi.</title>
        <authorList>
            <consortium name="DOE Joint Genome Institute"/>
            <person name="Kjaerbolling I."/>
            <person name="Vesth T."/>
            <person name="Frisvad J.C."/>
            <person name="Nybo J.L."/>
            <person name="Theobald S."/>
            <person name="Kildgaard S."/>
            <person name="Isbrandt T."/>
            <person name="Kuo A."/>
            <person name="Sato A."/>
            <person name="Lyhne E.K."/>
            <person name="Kogle M.E."/>
            <person name="Wiebenga A."/>
            <person name="Kun R.S."/>
            <person name="Lubbers R.J."/>
            <person name="Makela M.R."/>
            <person name="Barry K."/>
            <person name="Chovatia M."/>
            <person name="Clum A."/>
            <person name="Daum C."/>
            <person name="Haridas S."/>
            <person name="He G."/>
            <person name="LaButti K."/>
            <person name="Lipzen A."/>
            <person name="Mondo S."/>
            <person name="Riley R."/>
            <person name="Salamov A."/>
            <person name="Simmons B.A."/>
            <person name="Magnuson J.K."/>
            <person name="Henrissat B."/>
            <person name="Mortensen U.H."/>
            <person name="Larsen T.O."/>
            <person name="Devries R.P."/>
            <person name="Grigoriev I.V."/>
            <person name="Machida M."/>
            <person name="Baker S.E."/>
            <person name="Andersen M.R."/>
        </authorList>
    </citation>
    <scope>NUCLEOTIDE SEQUENCE [LARGE SCALE GENOMIC DNA]</scope>
    <source>
        <strain evidence="2">CBS 130015</strain>
    </source>
</reference>
<evidence type="ECO:0000313" key="2">
    <source>
        <dbReference type="Proteomes" id="UP000325433"/>
    </source>
</evidence>
<keyword evidence="2" id="KW-1185">Reference proteome</keyword>
<organism evidence="1 2">
    <name type="scientific">Aspergillus transmontanensis</name>
    <dbReference type="NCBI Taxonomy" id="1034304"/>
    <lineage>
        <taxon>Eukaryota</taxon>
        <taxon>Fungi</taxon>
        <taxon>Dikarya</taxon>
        <taxon>Ascomycota</taxon>
        <taxon>Pezizomycotina</taxon>
        <taxon>Eurotiomycetes</taxon>
        <taxon>Eurotiomycetidae</taxon>
        <taxon>Eurotiales</taxon>
        <taxon>Aspergillaceae</taxon>
        <taxon>Aspergillus</taxon>
        <taxon>Aspergillus subgen. Circumdati</taxon>
    </lineage>
</organism>
<proteinExistence type="predicted"/>
<sequence>MRSTILHLSPLTDRASGSMLLQMSVTVLNFLLLSRGERSCHLGTRFDNCATTRVVNGCSAGKIKDYTLPFKYTDWSS</sequence>